<evidence type="ECO:0000256" key="2">
    <source>
        <dbReference type="SAM" id="Phobius"/>
    </source>
</evidence>
<organism evidence="3 4">
    <name type="scientific">Siccirubricoccus soli</name>
    <dbReference type="NCBI Taxonomy" id="2899147"/>
    <lineage>
        <taxon>Bacteria</taxon>
        <taxon>Pseudomonadati</taxon>
        <taxon>Pseudomonadota</taxon>
        <taxon>Alphaproteobacteria</taxon>
        <taxon>Acetobacterales</taxon>
        <taxon>Roseomonadaceae</taxon>
        <taxon>Siccirubricoccus</taxon>
    </lineage>
</organism>
<dbReference type="Proteomes" id="UP001523392">
    <property type="component" value="Unassembled WGS sequence"/>
</dbReference>
<comment type="caution">
    <text evidence="3">The sequence shown here is derived from an EMBL/GenBank/DDBJ whole genome shotgun (WGS) entry which is preliminary data.</text>
</comment>
<keyword evidence="2" id="KW-0812">Transmembrane</keyword>
<dbReference type="RefSeq" id="WP_252956387.1">
    <property type="nucleotide sequence ID" value="NZ_JAFIRR010000218.1"/>
</dbReference>
<evidence type="ECO:0000256" key="1">
    <source>
        <dbReference type="SAM" id="Coils"/>
    </source>
</evidence>
<name>A0ABT1DCP4_9PROT</name>
<feature type="coiled-coil region" evidence="1">
    <location>
        <begin position="77"/>
        <end position="111"/>
    </location>
</feature>
<keyword evidence="4" id="KW-1185">Reference proteome</keyword>
<sequence>MSFCSLARPAFPPLPALPPVFPIAAVVLGFIAWWPIGLALLLLWKGAAFYGWQAAQRERIPAWPRSSSGNTAFDEHRAEMLRRLEEERRALDAQQQEFAEFLEQLKRARDREEFDRFMASRRG</sequence>
<accession>A0ABT1DCP4</accession>
<keyword evidence="2" id="KW-0472">Membrane</keyword>
<evidence type="ECO:0000313" key="4">
    <source>
        <dbReference type="Proteomes" id="UP001523392"/>
    </source>
</evidence>
<feature type="transmembrane region" description="Helical" evidence="2">
    <location>
        <begin position="20"/>
        <end position="44"/>
    </location>
</feature>
<gene>
    <name evidence="3" type="ORF">JYK14_26580</name>
</gene>
<proteinExistence type="predicted"/>
<dbReference type="InterPro" id="IPR021273">
    <property type="entry name" value="DUF2852"/>
</dbReference>
<protein>
    <submittedName>
        <fullName evidence="3">DUF2852 domain-containing protein</fullName>
    </submittedName>
</protein>
<dbReference type="EMBL" id="JAFIRR010000218">
    <property type="protein sequence ID" value="MCO6419706.1"/>
    <property type="molecule type" value="Genomic_DNA"/>
</dbReference>
<keyword evidence="1" id="KW-0175">Coiled coil</keyword>
<reference evidence="3 4" key="1">
    <citation type="submission" date="2021-12" db="EMBL/GenBank/DDBJ databases">
        <title>Siccirubricoccus leaddurans sp. nov., a high concentration Zn2+ tolerance bacterium.</title>
        <authorList>
            <person name="Cao Y."/>
        </authorList>
    </citation>
    <scope>NUCLEOTIDE SEQUENCE [LARGE SCALE GENOMIC DNA]</scope>
    <source>
        <strain evidence="3 4">KC 17139</strain>
    </source>
</reference>
<evidence type="ECO:0000313" key="3">
    <source>
        <dbReference type="EMBL" id="MCO6419706.1"/>
    </source>
</evidence>
<dbReference type="Pfam" id="PF11014">
    <property type="entry name" value="DUF2852"/>
    <property type="match status" value="1"/>
</dbReference>
<keyword evidence="2" id="KW-1133">Transmembrane helix</keyword>